<organism evidence="1 3">
    <name type="scientific">Rhizobium tibeticum</name>
    <dbReference type="NCBI Taxonomy" id="501024"/>
    <lineage>
        <taxon>Bacteria</taxon>
        <taxon>Pseudomonadati</taxon>
        <taxon>Pseudomonadota</taxon>
        <taxon>Alphaproteobacteria</taxon>
        <taxon>Hyphomicrobiales</taxon>
        <taxon>Rhizobiaceae</taxon>
        <taxon>Rhizobium/Agrobacterium group</taxon>
        <taxon>Rhizobium</taxon>
    </lineage>
</organism>
<keyword evidence="4" id="KW-1185">Reference proteome</keyword>
<dbReference type="STRING" id="501024.RTCCBAU85039_5987"/>
<name>A0A1H8VC72_9HYPH</name>
<reference evidence="2 4" key="3">
    <citation type="submission" date="2016-10" db="EMBL/GenBank/DDBJ databases">
        <authorList>
            <person name="Varghese N."/>
            <person name="Submissions S."/>
        </authorList>
    </citation>
    <scope>NUCLEOTIDE SEQUENCE [LARGE SCALE GENOMIC DNA]</scope>
    <source>
        <strain evidence="2 4">CGMCC 1.7071</strain>
    </source>
</reference>
<dbReference type="OrthoDB" id="787523at2"/>
<accession>A0A1H8VC72</accession>
<dbReference type="Proteomes" id="UP000183063">
    <property type="component" value="Unassembled WGS sequence"/>
</dbReference>
<dbReference type="EMBL" id="FOCV01000041">
    <property type="protein sequence ID" value="SEP13009.1"/>
    <property type="molecule type" value="Genomic_DNA"/>
</dbReference>
<evidence type="ECO:0000313" key="1">
    <source>
        <dbReference type="EMBL" id="SEI18738.1"/>
    </source>
</evidence>
<gene>
    <name evidence="1" type="ORF">RTCCBAU85039_5987</name>
    <name evidence="2" type="ORF">SAMN05216228_104123</name>
</gene>
<reference evidence="3" key="2">
    <citation type="submission" date="2016-10" db="EMBL/GenBank/DDBJ databases">
        <authorList>
            <person name="Wibberg D."/>
        </authorList>
    </citation>
    <scope>NUCLEOTIDE SEQUENCE [LARGE SCALE GENOMIC DNA]</scope>
</reference>
<sequence>MSHDDLRLLDRATFEAEEVADLVSMGTDRVNATLAVVSLEPGKLVEVPDGHLFLGDAIRDTPSVRLGDSFVFTIPQTFCSHVHRIMDRLASEAGLKEALEKARADYLERKLDITLRRPC</sequence>
<dbReference type="Proteomes" id="UP000198939">
    <property type="component" value="Unassembled WGS sequence"/>
</dbReference>
<evidence type="ECO:0000313" key="2">
    <source>
        <dbReference type="EMBL" id="SEP13009.1"/>
    </source>
</evidence>
<dbReference type="EMBL" id="FNXB01000052">
    <property type="protein sequence ID" value="SEI18738.1"/>
    <property type="molecule type" value="Genomic_DNA"/>
</dbReference>
<evidence type="ECO:0000313" key="3">
    <source>
        <dbReference type="Proteomes" id="UP000183063"/>
    </source>
</evidence>
<proteinExistence type="predicted"/>
<reference evidence="1" key="1">
    <citation type="submission" date="2016-10" db="EMBL/GenBank/DDBJ databases">
        <authorList>
            <person name="de Groot N.N."/>
        </authorList>
    </citation>
    <scope>NUCLEOTIDE SEQUENCE [LARGE SCALE GENOMIC DNA]</scope>
    <source>
        <strain evidence="1">CCBAU85039</strain>
    </source>
</reference>
<dbReference type="AlphaFoldDB" id="A0A1H8VC72"/>
<dbReference type="RefSeq" id="WP_072381112.1">
    <property type="nucleotide sequence ID" value="NZ_FNXB01000052.1"/>
</dbReference>
<evidence type="ECO:0000313" key="4">
    <source>
        <dbReference type="Proteomes" id="UP000198939"/>
    </source>
</evidence>
<protein>
    <submittedName>
        <fullName evidence="1">Uncharacterized protein</fullName>
    </submittedName>
</protein>